<evidence type="ECO:0000256" key="6">
    <source>
        <dbReference type="ARBA" id="ARBA00030350"/>
    </source>
</evidence>
<evidence type="ECO:0000256" key="3">
    <source>
        <dbReference type="ARBA" id="ARBA00022679"/>
    </source>
</evidence>
<keyword evidence="8" id="KW-1133">Transmembrane helix</keyword>
<name>A0A5C7H9R8_9ROSI</name>
<keyword evidence="8" id="KW-0472">Membrane</keyword>
<feature type="compositionally biased region" description="Low complexity" evidence="7">
    <location>
        <begin position="33"/>
        <end position="42"/>
    </location>
</feature>
<dbReference type="OrthoDB" id="1892656at2759"/>
<comment type="similarity">
    <text evidence="1">Belongs to the glycosyltransferase GT106 family.</text>
</comment>
<sequence length="634" mass="71789">MTNNIITMKAKSCNHLHQNNNVAGGGGGGGYASEGSNSGSNSPSPPPSPRRQASIFQYRRRIRTKSYSFNSRRDKYLGFGFLFRYNARYLAVLSLLYVSGLFMCVGPFSGLIGRTPVPGSVYRSHQIFDKFWNDIHSDNSTAIEMSSVWMYKRKVKVQKPCPNSTAGQHLSLDKESAALSGYLIVDANGGLNQQRSAICNAVAVAGLLNAVLVIPRFELNSVWKDTSEFGDIYDEEHFIATLDGYVKVVRELPDPLMEKYDYNITNIPNFRVQAWTTANYYLREVYPVLREQGVIRIAPFANRLAMNVPPHIQLLRCIANYRALKFSSSISTLAEKLVKRMTKKSSRTGGKYVSIHLRFEEDMVAFSCCLYDGGKAEKLVMDSFREKWWKGKFKRKDRVILPGVNRINGKCPLTPLEIDATMLTRSIITTFKVQDESGVKLNLVGMMLRGMGFDNNTSIFLASGKIYQAERHLAPLLKMFPLLYTKESLATPDELAPFKEYSSRLAALDYTVCLFSEVFVTTHGGNFPHFLMGHRRFLFDGHAKTIKPDKIKLVVLLQDMNISWRTFKDEMEIMLSESDRKGMMVPRLRKINRKTSVYTYPLPECTCLLQSDNTTIKLTHSVVKPRNSQLESAR</sequence>
<accession>A0A5C7H9R8</accession>
<keyword evidence="10" id="KW-1185">Reference proteome</keyword>
<gene>
    <name evidence="9" type="ORF">EZV62_022095</name>
</gene>
<comment type="caution">
    <text evidence="9">The sequence shown here is derived from an EMBL/GenBank/DDBJ whole genome shotgun (WGS) entry which is preliminary data.</text>
</comment>
<evidence type="ECO:0000256" key="8">
    <source>
        <dbReference type="SAM" id="Phobius"/>
    </source>
</evidence>
<dbReference type="GO" id="GO:0006004">
    <property type="term" value="P:fucose metabolic process"/>
    <property type="evidence" value="ECO:0007669"/>
    <property type="project" value="UniProtKB-KW"/>
</dbReference>
<dbReference type="Proteomes" id="UP000323000">
    <property type="component" value="Chromosome 10"/>
</dbReference>
<evidence type="ECO:0000313" key="9">
    <source>
        <dbReference type="EMBL" id="TXG52926.1"/>
    </source>
</evidence>
<proteinExistence type="inferred from homology"/>
<dbReference type="PANTHER" id="PTHR31288:SF8">
    <property type="entry name" value="O-FUCOSYLTRANSFERASE 10-RELATED"/>
    <property type="match status" value="1"/>
</dbReference>
<dbReference type="InterPro" id="IPR024709">
    <property type="entry name" value="FucosylTrfase_pln"/>
</dbReference>
<dbReference type="Pfam" id="PF10250">
    <property type="entry name" value="O-FucT"/>
    <property type="match status" value="2"/>
</dbReference>
<dbReference type="EMBL" id="VAHF01000010">
    <property type="protein sequence ID" value="TXG52926.1"/>
    <property type="molecule type" value="Genomic_DNA"/>
</dbReference>
<evidence type="ECO:0000256" key="2">
    <source>
        <dbReference type="ARBA" id="ARBA00022676"/>
    </source>
</evidence>
<keyword evidence="2" id="KW-0328">Glycosyltransferase</keyword>
<evidence type="ECO:0000256" key="4">
    <source>
        <dbReference type="ARBA" id="ARBA00023253"/>
    </source>
</evidence>
<evidence type="ECO:0000256" key="7">
    <source>
        <dbReference type="SAM" id="MobiDB-lite"/>
    </source>
</evidence>
<feature type="transmembrane region" description="Helical" evidence="8">
    <location>
        <begin position="89"/>
        <end position="112"/>
    </location>
</feature>
<keyword evidence="4" id="KW-0294">Fucose metabolism</keyword>
<feature type="region of interest" description="Disordered" evidence="7">
    <location>
        <begin position="24"/>
        <end position="52"/>
    </location>
</feature>
<keyword evidence="8" id="KW-0812">Transmembrane</keyword>
<evidence type="ECO:0000313" key="10">
    <source>
        <dbReference type="Proteomes" id="UP000323000"/>
    </source>
</evidence>
<dbReference type="GO" id="GO:0016757">
    <property type="term" value="F:glycosyltransferase activity"/>
    <property type="evidence" value="ECO:0007669"/>
    <property type="project" value="UniProtKB-KW"/>
</dbReference>
<protein>
    <recommendedName>
        <fullName evidence="6">O-fucosyltransferase family protein</fullName>
    </recommendedName>
</protein>
<dbReference type="AlphaFoldDB" id="A0A5C7H9R8"/>
<dbReference type="PIRSF" id="PIRSF009360">
    <property type="entry name" value="UCP009360"/>
    <property type="match status" value="1"/>
</dbReference>
<evidence type="ECO:0000256" key="5">
    <source>
        <dbReference type="ARBA" id="ARBA00023277"/>
    </source>
</evidence>
<reference evidence="10" key="1">
    <citation type="journal article" date="2019" name="Gigascience">
        <title>De novo genome assembly of the endangered Acer yangbiense, a plant species with extremely small populations endemic to Yunnan Province, China.</title>
        <authorList>
            <person name="Yang J."/>
            <person name="Wariss H.M."/>
            <person name="Tao L."/>
            <person name="Zhang R."/>
            <person name="Yun Q."/>
            <person name="Hollingsworth P."/>
            <person name="Dao Z."/>
            <person name="Luo G."/>
            <person name="Guo H."/>
            <person name="Ma Y."/>
            <person name="Sun W."/>
        </authorList>
    </citation>
    <scope>NUCLEOTIDE SEQUENCE [LARGE SCALE GENOMIC DNA]</scope>
    <source>
        <strain evidence="10">cv. Malutang</strain>
    </source>
</reference>
<organism evidence="9 10">
    <name type="scientific">Acer yangbiense</name>
    <dbReference type="NCBI Taxonomy" id="1000413"/>
    <lineage>
        <taxon>Eukaryota</taxon>
        <taxon>Viridiplantae</taxon>
        <taxon>Streptophyta</taxon>
        <taxon>Embryophyta</taxon>
        <taxon>Tracheophyta</taxon>
        <taxon>Spermatophyta</taxon>
        <taxon>Magnoliopsida</taxon>
        <taxon>eudicotyledons</taxon>
        <taxon>Gunneridae</taxon>
        <taxon>Pentapetalae</taxon>
        <taxon>rosids</taxon>
        <taxon>malvids</taxon>
        <taxon>Sapindales</taxon>
        <taxon>Sapindaceae</taxon>
        <taxon>Hippocastanoideae</taxon>
        <taxon>Acereae</taxon>
        <taxon>Acer</taxon>
    </lineage>
</organism>
<keyword evidence="3" id="KW-0808">Transferase</keyword>
<dbReference type="PANTHER" id="PTHR31288">
    <property type="entry name" value="O-FUCOSYLTRANSFERASE FAMILY PROTEIN"/>
    <property type="match status" value="1"/>
</dbReference>
<keyword evidence="5" id="KW-0119">Carbohydrate metabolism</keyword>
<dbReference type="CDD" id="cd11299">
    <property type="entry name" value="O-FucT_plant"/>
    <property type="match status" value="1"/>
</dbReference>
<dbReference type="InterPro" id="IPR019378">
    <property type="entry name" value="GDP-Fuc_O-FucTrfase"/>
</dbReference>
<evidence type="ECO:0000256" key="1">
    <source>
        <dbReference type="ARBA" id="ARBA00007737"/>
    </source>
</evidence>